<evidence type="ECO:0000313" key="2">
    <source>
        <dbReference type="Proteomes" id="UP001195483"/>
    </source>
</evidence>
<accession>A0AAE0S2I0</accession>
<dbReference type="AlphaFoldDB" id="A0AAE0S2I0"/>
<organism evidence="1 2">
    <name type="scientific">Potamilus streckersoni</name>
    <dbReference type="NCBI Taxonomy" id="2493646"/>
    <lineage>
        <taxon>Eukaryota</taxon>
        <taxon>Metazoa</taxon>
        <taxon>Spiralia</taxon>
        <taxon>Lophotrochozoa</taxon>
        <taxon>Mollusca</taxon>
        <taxon>Bivalvia</taxon>
        <taxon>Autobranchia</taxon>
        <taxon>Heteroconchia</taxon>
        <taxon>Palaeoheterodonta</taxon>
        <taxon>Unionida</taxon>
        <taxon>Unionoidea</taxon>
        <taxon>Unionidae</taxon>
        <taxon>Ambleminae</taxon>
        <taxon>Lampsilini</taxon>
        <taxon>Potamilus</taxon>
    </lineage>
</organism>
<reference evidence="1" key="2">
    <citation type="journal article" date="2021" name="Genome Biol. Evol.">
        <title>Developing a high-quality reference genome for a parasitic bivalve with doubly uniparental inheritance (Bivalvia: Unionida).</title>
        <authorList>
            <person name="Smith C.H."/>
        </authorList>
    </citation>
    <scope>NUCLEOTIDE SEQUENCE</scope>
    <source>
        <strain evidence="1">CHS0354</strain>
        <tissue evidence="1">Mantle</tissue>
    </source>
</reference>
<keyword evidence="2" id="KW-1185">Reference proteome</keyword>
<gene>
    <name evidence="1" type="ORF">CHS0354_022801</name>
</gene>
<dbReference type="Proteomes" id="UP001195483">
    <property type="component" value="Unassembled WGS sequence"/>
</dbReference>
<reference evidence="1" key="1">
    <citation type="journal article" date="2021" name="Genome Biol. Evol.">
        <title>A High-Quality Reference Genome for a Parasitic Bivalve with Doubly Uniparental Inheritance (Bivalvia: Unionida).</title>
        <authorList>
            <person name="Smith C.H."/>
        </authorList>
    </citation>
    <scope>NUCLEOTIDE SEQUENCE</scope>
    <source>
        <strain evidence="1">CHS0354</strain>
    </source>
</reference>
<reference evidence="1" key="3">
    <citation type="submission" date="2023-05" db="EMBL/GenBank/DDBJ databases">
        <authorList>
            <person name="Smith C.H."/>
        </authorList>
    </citation>
    <scope>NUCLEOTIDE SEQUENCE</scope>
    <source>
        <strain evidence="1">CHS0354</strain>
        <tissue evidence="1">Mantle</tissue>
    </source>
</reference>
<protein>
    <submittedName>
        <fullName evidence="1">Uncharacterized protein</fullName>
    </submittedName>
</protein>
<name>A0AAE0S2I0_9BIVA</name>
<evidence type="ECO:0000313" key="1">
    <source>
        <dbReference type="EMBL" id="KAK3583765.1"/>
    </source>
</evidence>
<proteinExistence type="predicted"/>
<comment type="caution">
    <text evidence="1">The sequence shown here is derived from an EMBL/GenBank/DDBJ whole genome shotgun (WGS) entry which is preliminary data.</text>
</comment>
<sequence>MDTSHFISQFILDASPDVERLRRCYEVEEQMDDLYHQRCLYGEQIEPYRSSEHDPAAVHETDRKKLAAGQCWMQASRGYRHDFDIRTCLTNTSPVSSLSFIYFSGDMTTQPKFIYCSRGAAQLFLPAKLTVAIQNLNSDHILVQVPMRTAREHG</sequence>
<dbReference type="EMBL" id="JAEAOA010001385">
    <property type="protein sequence ID" value="KAK3583765.1"/>
    <property type="molecule type" value="Genomic_DNA"/>
</dbReference>